<proteinExistence type="predicted"/>
<dbReference type="EMBL" id="CAGI01000197">
    <property type="protein sequence ID" value="CCF54956.1"/>
    <property type="molecule type" value="Genomic_DNA"/>
</dbReference>
<comment type="caution">
    <text evidence="2">The sequence shown here is derived from an EMBL/GenBank/DDBJ whole genome shotgun (WGS) entry which is preliminary data.</text>
</comment>
<reference evidence="2 3" key="1">
    <citation type="journal article" date="2012" name="Plant Cell">
        <title>Genome comparison of barley and maize smut fungi reveals targeted loss of RNA silencing components and species-specific presence of transposable elements.</title>
        <authorList>
            <person name="Laurie J.D."/>
            <person name="Ali S."/>
            <person name="Linning R."/>
            <person name="Mannhaupt G."/>
            <person name="Wong P."/>
            <person name="Gueldener U."/>
            <person name="Muensterkoetter M."/>
            <person name="Moore R."/>
            <person name="Kahmann R."/>
            <person name="Bakkeren G."/>
            <person name="Schirawski J."/>
        </authorList>
    </citation>
    <scope>NUCLEOTIDE SEQUENCE [LARGE SCALE GENOMIC DNA]</scope>
    <source>
        <strain evidence="3">Uh4875-4</strain>
    </source>
</reference>
<feature type="domain" description="Retroviral polymerase SH3-like" evidence="1">
    <location>
        <begin position="33"/>
        <end position="98"/>
    </location>
</feature>
<evidence type="ECO:0000313" key="2">
    <source>
        <dbReference type="EMBL" id="CCF54956.1"/>
    </source>
</evidence>
<dbReference type="InterPro" id="IPR057670">
    <property type="entry name" value="SH3_retrovirus"/>
</dbReference>
<dbReference type="Pfam" id="PF25597">
    <property type="entry name" value="SH3_retrovirus"/>
    <property type="match status" value="1"/>
</dbReference>
<dbReference type="eggNOG" id="KOG0017">
    <property type="taxonomic scope" value="Eukaryota"/>
</dbReference>
<dbReference type="OrthoDB" id="7691805at2759"/>
<name>I2G713_USTHO</name>
<evidence type="ECO:0000259" key="1">
    <source>
        <dbReference type="Pfam" id="PF25597"/>
    </source>
</evidence>
<dbReference type="AlphaFoldDB" id="I2G713"/>
<gene>
    <name evidence="2" type="ORF">UHOR_16801</name>
</gene>
<dbReference type="HOGENOM" id="CLU_001650_15_5_1"/>
<dbReference type="Proteomes" id="UP000006174">
    <property type="component" value="Unassembled WGS sequence"/>
</dbReference>
<dbReference type="STRING" id="1128400.I2G713"/>
<keyword evidence="3" id="KW-1185">Reference proteome</keyword>
<sequence length="259" mass="30227">MNLTPSVDSKFPYQAMFGKSLKWLMKLLHVFGCLSWVNIPKAKRDNKKLDQWAIASIFLGYSLERRGWHFYSPDYSPNIFWSNSVRFMETKCWSNKTEWQPVSAQPPPALANEGELNDLRYTDENLFDEREEEPLSEYIDMETIDEMDKEQTSSKDVEKMIEYRTDAKTWAYSTHFGFTAIDDNKRKNLDPTVSKALSGEDKKHWEEAMHKELDGLKAMGTWEIADLPQDMNTINTCWVLKNKMDANLIPTKFKARLVA</sequence>
<accession>I2G713</accession>
<organism evidence="2 3">
    <name type="scientific">Ustilago hordei</name>
    <name type="common">Barley covered smut fungus</name>
    <dbReference type="NCBI Taxonomy" id="120017"/>
    <lineage>
        <taxon>Eukaryota</taxon>
        <taxon>Fungi</taxon>
        <taxon>Dikarya</taxon>
        <taxon>Basidiomycota</taxon>
        <taxon>Ustilaginomycotina</taxon>
        <taxon>Ustilaginomycetes</taxon>
        <taxon>Ustilaginales</taxon>
        <taxon>Ustilaginaceae</taxon>
        <taxon>Ustilago</taxon>
    </lineage>
</organism>
<protein>
    <recommendedName>
        <fullName evidence="1">Retroviral polymerase SH3-like domain-containing protein</fullName>
    </recommendedName>
</protein>
<evidence type="ECO:0000313" key="3">
    <source>
        <dbReference type="Proteomes" id="UP000006174"/>
    </source>
</evidence>